<feature type="compositionally biased region" description="Pro residues" evidence="1">
    <location>
        <begin position="189"/>
        <end position="207"/>
    </location>
</feature>
<comment type="caution">
    <text evidence="2">The sequence shown here is derived from an EMBL/GenBank/DDBJ whole genome shotgun (WGS) entry which is preliminary data.</text>
</comment>
<organism evidence="2 3">
    <name type="scientific">Karstenula rhodostoma CBS 690.94</name>
    <dbReference type="NCBI Taxonomy" id="1392251"/>
    <lineage>
        <taxon>Eukaryota</taxon>
        <taxon>Fungi</taxon>
        <taxon>Dikarya</taxon>
        <taxon>Ascomycota</taxon>
        <taxon>Pezizomycotina</taxon>
        <taxon>Dothideomycetes</taxon>
        <taxon>Pleosporomycetidae</taxon>
        <taxon>Pleosporales</taxon>
        <taxon>Massarineae</taxon>
        <taxon>Didymosphaeriaceae</taxon>
        <taxon>Karstenula</taxon>
    </lineage>
</organism>
<reference evidence="2" key="1">
    <citation type="journal article" date="2020" name="Stud. Mycol.">
        <title>101 Dothideomycetes genomes: a test case for predicting lifestyles and emergence of pathogens.</title>
        <authorList>
            <person name="Haridas S."/>
            <person name="Albert R."/>
            <person name="Binder M."/>
            <person name="Bloem J."/>
            <person name="Labutti K."/>
            <person name="Salamov A."/>
            <person name="Andreopoulos B."/>
            <person name="Baker S."/>
            <person name="Barry K."/>
            <person name="Bills G."/>
            <person name="Bluhm B."/>
            <person name="Cannon C."/>
            <person name="Castanera R."/>
            <person name="Culley D."/>
            <person name="Daum C."/>
            <person name="Ezra D."/>
            <person name="Gonzalez J."/>
            <person name="Henrissat B."/>
            <person name="Kuo A."/>
            <person name="Liang C."/>
            <person name="Lipzen A."/>
            <person name="Lutzoni F."/>
            <person name="Magnuson J."/>
            <person name="Mondo S."/>
            <person name="Nolan M."/>
            <person name="Ohm R."/>
            <person name="Pangilinan J."/>
            <person name="Park H.-J."/>
            <person name="Ramirez L."/>
            <person name="Alfaro M."/>
            <person name="Sun H."/>
            <person name="Tritt A."/>
            <person name="Yoshinaga Y."/>
            <person name="Zwiers L.-H."/>
            <person name="Turgeon B."/>
            <person name="Goodwin S."/>
            <person name="Spatafora J."/>
            <person name="Crous P."/>
            <person name="Grigoriev I."/>
        </authorList>
    </citation>
    <scope>NUCLEOTIDE SEQUENCE</scope>
    <source>
        <strain evidence="2">CBS 690.94</strain>
    </source>
</reference>
<feature type="region of interest" description="Disordered" evidence="1">
    <location>
        <begin position="145"/>
        <end position="240"/>
    </location>
</feature>
<dbReference type="EMBL" id="MU001505">
    <property type="protein sequence ID" value="KAF2441600.1"/>
    <property type="molecule type" value="Genomic_DNA"/>
</dbReference>
<protein>
    <submittedName>
        <fullName evidence="2">Uncharacterized protein</fullName>
    </submittedName>
</protein>
<accession>A0A9P4PCR2</accession>
<gene>
    <name evidence="2" type="ORF">P171DRAFT_74487</name>
</gene>
<dbReference type="AlphaFoldDB" id="A0A9P4PCR2"/>
<name>A0A9P4PCR2_9PLEO</name>
<dbReference type="Proteomes" id="UP000799764">
    <property type="component" value="Unassembled WGS sequence"/>
</dbReference>
<proteinExistence type="predicted"/>
<feature type="region of interest" description="Disordered" evidence="1">
    <location>
        <begin position="18"/>
        <end position="41"/>
    </location>
</feature>
<evidence type="ECO:0000313" key="2">
    <source>
        <dbReference type="EMBL" id="KAF2441600.1"/>
    </source>
</evidence>
<evidence type="ECO:0000313" key="3">
    <source>
        <dbReference type="Proteomes" id="UP000799764"/>
    </source>
</evidence>
<evidence type="ECO:0000256" key="1">
    <source>
        <dbReference type="SAM" id="MobiDB-lite"/>
    </source>
</evidence>
<sequence>MRRLGRDNSALHIEQHSELQRNRQQNLQDPFPGRISSSDPTQQPLTCLMYGWITNHISQRKRTATRPRKTSADTLPPWLSLHGNIRNTICLRWPLPQNMSKDLGAAFSGDKRANSHSQHRLHRSLHHAPIPIPILTTRRSHFTDCAAPRPEKQHPIPSHPISSHLTDGPPNQVPTHRPSRTQSQSTGRTPPPPACPPANPPANPPVYPFTYSAYPSPPTSYPQVPQHKPNARTCSDISAS</sequence>
<keyword evidence="3" id="KW-1185">Reference proteome</keyword>
<feature type="compositionally biased region" description="Basic residues" evidence="1">
    <location>
        <begin position="117"/>
        <end position="126"/>
    </location>
</feature>
<feature type="region of interest" description="Disordered" evidence="1">
    <location>
        <begin position="107"/>
        <end position="133"/>
    </location>
</feature>